<keyword evidence="2" id="KW-1185">Reference proteome</keyword>
<gene>
    <name evidence="1" type="ORF">PROQFM164_S02g001611</name>
</gene>
<dbReference type="OrthoDB" id="10003767at2759"/>
<evidence type="ECO:0000313" key="1">
    <source>
        <dbReference type="EMBL" id="CDM31461.1"/>
    </source>
</evidence>
<dbReference type="InterPro" id="IPR051035">
    <property type="entry name" value="Mito_inheritance_9"/>
</dbReference>
<reference evidence="1" key="1">
    <citation type="journal article" date="2014" name="Nat. Commun.">
        <title>Multiple recent horizontal transfers of a large genomic region in cheese making fungi.</title>
        <authorList>
            <person name="Cheeseman K."/>
            <person name="Ropars J."/>
            <person name="Renault P."/>
            <person name="Dupont J."/>
            <person name="Gouzy J."/>
            <person name="Branca A."/>
            <person name="Abraham A.L."/>
            <person name="Ceppi M."/>
            <person name="Conseiller E."/>
            <person name="Debuchy R."/>
            <person name="Malagnac F."/>
            <person name="Goarin A."/>
            <person name="Silar P."/>
            <person name="Lacoste S."/>
            <person name="Sallet E."/>
            <person name="Bensimon A."/>
            <person name="Giraud T."/>
            <person name="Brygoo Y."/>
        </authorList>
    </citation>
    <scope>NUCLEOTIDE SEQUENCE [LARGE SCALE GENOMIC DNA]</scope>
    <source>
        <strain evidence="1">FM164</strain>
    </source>
</reference>
<dbReference type="PANTHER" id="PTHR36091:SF1">
    <property type="entry name" value="ALTERED INHERITANCE OF MITOCHONDRIA PROTEIN 9, MITOCHONDRIAL"/>
    <property type="match status" value="1"/>
</dbReference>
<dbReference type="AlphaFoldDB" id="W6Q630"/>
<organism evidence="1 2">
    <name type="scientific">Penicillium roqueforti (strain FM164)</name>
    <dbReference type="NCBI Taxonomy" id="1365484"/>
    <lineage>
        <taxon>Eukaryota</taxon>
        <taxon>Fungi</taxon>
        <taxon>Dikarya</taxon>
        <taxon>Ascomycota</taxon>
        <taxon>Pezizomycotina</taxon>
        <taxon>Eurotiomycetes</taxon>
        <taxon>Eurotiomycetidae</taxon>
        <taxon>Eurotiales</taxon>
        <taxon>Aspergillaceae</taxon>
        <taxon>Penicillium</taxon>
    </lineage>
</organism>
<sequence length="149" mass="16962">MSTATRRGVFSSAISGYTRFILRARILNSPRMHRSWSANPRVSFTTSIQGQIIYSDQSWDKPDFHLYTAGRWLFNETQQLAERRVNFNFDELVRVAMESLDFGPHVCTEVEKLPDGNYSKAFLLTTESGHQLVAKVPNPNAGPLLHNCE</sequence>
<dbReference type="Proteomes" id="UP000030686">
    <property type="component" value="Unassembled WGS sequence"/>
</dbReference>
<dbReference type="STRING" id="1365484.W6Q630"/>
<accession>W6Q630</accession>
<protein>
    <submittedName>
        <fullName evidence="1">Genomic scaffold, ProqFM164S02</fullName>
    </submittedName>
</protein>
<proteinExistence type="predicted"/>
<evidence type="ECO:0000313" key="2">
    <source>
        <dbReference type="Proteomes" id="UP000030686"/>
    </source>
</evidence>
<dbReference type="GO" id="GO:0005739">
    <property type="term" value="C:mitochondrion"/>
    <property type="evidence" value="ECO:0007669"/>
    <property type="project" value="TreeGrafter"/>
</dbReference>
<dbReference type="EMBL" id="HG792016">
    <property type="protein sequence ID" value="CDM31461.1"/>
    <property type="molecule type" value="Genomic_DNA"/>
</dbReference>
<dbReference type="PANTHER" id="PTHR36091">
    <property type="entry name" value="ALTERED INHERITANCE OF MITOCHONDRIA PROTEIN 9, MITOCHONDRIAL"/>
    <property type="match status" value="1"/>
</dbReference>
<name>W6Q630_PENRF</name>